<accession>A0A4C1USU8</accession>
<feature type="compositionally biased region" description="Basic residues" evidence="1">
    <location>
        <begin position="247"/>
        <end position="261"/>
    </location>
</feature>
<dbReference type="Proteomes" id="UP000299102">
    <property type="component" value="Unassembled WGS sequence"/>
</dbReference>
<protein>
    <submittedName>
        <fullName evidence="2">Uncharacterized protein</fullName>
    </submittedName>
</protein>
<name>A0A4C1USU8_EUMVA</name>
<organism evidence="2 3">
    <name type="scientific">Eumeta variegata</name>
    <name type="common">Bagworm moth</name>
    <name type="synonym">Eumeta japonica</name>
    <dbReference type="NCBI Taxonomy" id="151549"/>
    <lineage>
        <taxon>Eukaryota</taxon>
        <taxon>Metazoa</taxon>
        <taxon>Ecdysozoa</taxon>
        <taxon>Arthropoda</taxon>
        <taxon>Hexapoda</taxon>
        <taxon>Insecta</taxon>
        <taxon>Pterygota</taxon>
        <taxon>Neoptera</taxon>
        <taxon>Endopterygota</taxon>
        <taxon>Lepidoptera</taxon>
        <taxon>Glossata</taxon>
        <taxon>Ditrysia</taxon>
        <taxon>Tineoidea</taxon>
        <taxon>Psychidae</taxon>
        <taxon>Oiketicinae</taxon>
        <taxon>Eumeta</taxon>
    </lineage>
</organism>
<gene>
    <name evidence="2" type="ORF">EVAR_93338_1</name>
</gene>
<evidence type="ECO:0000313" key="3">
    <source>
        <dbReference type="Proteomes" id="UP000299102"/>
    </source>
</evidence>
<feature type="compositionally biased region" description="Pro residues" evidence="1">
    <location>
        <begin position="174"/>
        <end position="186"/>
    </location>
</feature>
<reference evidence="2 3" key="1">
    <citation type="journal article" date="2019" name="Commun. Biol.">
        <title>The bagworm genome reveals a unique fibroin gene that provides high tensile strength.</title>
        <authorList>
            <person name="Kono N."/>
            <person name="Nakamura H."/>
            <person name="Ohtoshi R."/>
            <person name="Tomita M."/>
            <person name="Numata K."/>
            <person name="Arakawa K."/>
        </authorList>
    </citation>
    <scope>NUCLEOTIDE SEQUENCE [LARGE SCALE GENOMIC DNA]</scope>
</reference>
<dbReference type="AlphaFoldDB" id="A0A4C1USU8"/>
<evidence type="ECO:0000256" key="1">
    <source>
        <dbReference type="SAM" id="MobiDB-lite"/>
    </source>
</evidence>
<comment type="caution">
    <text evidence="2">The sequence shown here is derived from an EMBL/GenBank/DDBJ whole genome shotgun (WGS) entry which is preliminary data.</text>
</comment>
<evidence type="ECO:0000313" key="2">
    <source>
        <dbReference type="EMBL" id="GBP29541.1"/>
    </source>
</evidence>
<proteinExistence type="predicted"/>
<feature type="region of interest" description="Disordered" evidence="1">
    <location>
        <begin position="168"/>
        <end position="203"/>
    </location>
</feature>
<feature type="compositionally biased region" description="Basic residues" evidence="1">
    <location>
        <begin position="187"/>
        <end position="202"/>
    </location>
</feature>
<sequence>MINVTIWDKTCQHVEETENKYWKDYDDEQEFTIYVGVEYLKAFPNHATDMACTSLRVPLAVLWYRCTYTNFQELAVKLLHFSATVSFIRFEAVAACLARRAPAKLVRPDVTITKKRRGGNNDYRIVDRTEILTHKKKKSYTIKDKCYSGKYPKGTFCPTPIKGRGFIVKRTGAPPGPPPPPGPRPPARARGRRHPKFNFRRKPNGEFNFVRSARRELIPARSLYTAGPMRTEFYVAFRGGVMEQVTGRKKRKIDKRPRPGRTRFDSCPRQLATRTRKLNKHSADKSRPRRRRCRTERYQK</sequence>
<keyword evidence="3" id="KW-1185">Reference proteome</keyword>
<dbReference type="EMBL" id="BGZK01000221">
    <property type="protein sequence ID" value="GBP29541.1"/>
    <property type="molecule type" value="Genomic_DNA"/>
</dbReference>
<feature type="region of interest" description="Disordered" evidence="1">
    <location>
        <begin position="247"/>
        <end position="300"/>
    </location>
</feature>